<dbReference type="EMBL" id="FODH01000030">
    <property type="protein sequence ID" value="SEP21137.1"/>
    <property type="molecule type" value="Genomic_DNA"/>
</dbReference>
<keyword evidence="1" id="KW-0479">Metal-binding</keyword>
<dbReference type="Proteomes" id="UP000683429">
    <property type="component" value="Chromosome"/>
</dbReference>
<dbReference type="SMART" id="SM00829">
    <property type="entry name" value="PKS_ER"/>
    <property type="match status" value="1"/>
</dbReference>
<evidence type="ECO:0000256" key="1">
    <source>
        <dbReference type="ARBA" id="ARBA00022723"/>
    </source>
</evidence>
<evidence type="ECO:0000313" key="6">
    <source>
        <dbReference type="EMBL" id="SEP21137.1"/>
    </source>
</evidence>
<dbReference type="PANTHER" id="PTHR43401">
    <property type="entry name" value="L-THREONINE 3-DEHYDROGENASE"/>
    <property type="match status" value="1"/>
</dbReference>
<organism evidence="6 7">
    <name type="scientific">Paenibacillus sophorae</name>
    <dbReference type="NCBI Taxonomy" id="1333845"/>
    <lineage>
        <taxon>Bacteria</taxon>
        <taxon>Bacillati</taxon>
        <taxon>Bacillota</taxon>
        <taxon>Bacilli</taxon>
        <taxon>Bacillales</taxon>
        <taxon>Paenibacillaceae</taxon>
        <taxon>Paenibacillus</taxon>
    </lineage>
</organism>
<dbReference type="Proteomes" id="UP000198809">
    <property type="component" value="Unassembled WGS sequence"/>
</dbReference>
<proteinExistence type="predicted"/>
<dbReference type="OrthoDB" id="9787435at2"/>
<keyword evidence="3" id="KW-0560">Oxidoreductase</keyword>
<keyword evidence="8" id="KW-1185">Reference proteome</keyword>
<dbReference type="AlphaFoldDB" id="A0A1H8W0U5"/>
<gene>
    <name evidence="5" type="ORF">KP014_26905</name>
    <name evidence="6" type="ORF">SAMN04487895_13026</name>
</gene>
<sequence>MSNTMKAWQIKGFGSGLQLKEVPKPEVRPGSVLVRIEASSLMSYLKEYVEGKLPTYLPPKGWFTPGGNGYGVIEAVGPDVWHLKPGQRVILSSHLVSGENVPEKGQILIGVTHFGGIGEQMQADWADGTLAEYALFPVMAVTPVEGLDNIAPEQFAVFSRCVVPYGGLVRGRLAAGETVVVTGATGAYGTAAVLVALAMGAGKVIAAGRNTTSLEVLAKTAGNRVATVALSGDVRKDSEALREAAGGGADMAFDMIGQAGDPNATLAALGSLRQRGRLVLMGSMTSPLPVNYMQMMFNSLEIIGHFMYDADAHFKLLNLLRSGQLDMSPIAAKVYPLKDLPEAMEAAEAASNLECVVIRHDM</sequence>
<keyword evidence="2" id="KW-0862">Zinc</keyword>
<dbReference type="InterPro" id="IPR013149">
    <property type="entry name" value="ADH-like_C"/>
</dbReference>
<dbReference type="Pfam" id="PF08240">
    <property type="entry name" value="ADH_N"/>
    <property type="match status" value="1"/>
</dbReference>
<name>A0A1H8W0U5_9BACL</name>
<dbReference type="InterPro" id="IPR020843">
    <property type="entry name" value="ER"/>
</dbReference>
<dbReference type="STRING" id="1333845.SAMN04487895_13026"/>
<dbReference type="PANTHER" id="PTHR43401:SF2">
    <property type="entry name" value="L-THREONINE 3-DEHYDROGENASE"/>
    <property type="match status" value="1"/>
</dbReference>
<dbReference type="GO" id="GO:0046872">
    <property type="term" value="F:metal ion binding"/>
    <property type="evidence" value="ECO:0007669"/>
    <property type="project" value="UniProtKB-KW"/>
</dbReference>
<evidence type="ECO:0000256" key="3">
    <source>
        <dbReference type="ARBA" id="ARBA00023002"/>
    </source>
</evidence>
<dbReference type="RefSeq" id="WP_090834816.1">
    <property type="nucleotide sequence ID" value="NZ_CP076607.1"/>
</dbReference>
<evidence type="ECO:0000256" key="2">
    <source>
        <dbReference type="ARBA" id="ARBA00022833"/>
    </source>
</evidence>
<evidence type="ECO:0000313" key="8">
    <source>
        <dbReference type="Proteomes" id="UP000683429"/>
    </source>
</evidence>
<reference evidence="6 7" key="1">
    <citation type="submission" date="2016-10" db="EMBL/GenBank/DDBJ databases">
        <authorList>
            <person name="de Groot N.N."/>
        </authorList>
    </citation>
    <scope>NUCLEOTIDE SEQUENCE [LARGE SCALE GENOMIC DNA]</scope>
    <source>
        <strain evidence="6 7">CGMCC 1.10238</strain>
    </source>
</reference>
<dbReference type="EMBL" id="CP076607">
    <property type="protein sequence ID" value="QWU15457.1"/>
    <property type="molecule type" value="Genomic_DNA"/>
</dbReference>
<dbReference type="Pfam" id="PF00107">
    <property type="entry name" value="ADH_zinc_N"/>
    <property type="match status" value="1"/>
</dbReference>
<evidence type="ECO:0000259" key="4">
    <source>
        <dbReference type="SMART" id="SM00829"/>
    </source>
</evidence>
<evidence type="ECO:0000313" key="7">
    <source>
        <dbReference type="Proteomes" id="UP000198809"/>
    </source>
</evidence>
<dbReference type="InterPro" id="IPR013154">
    <property type="entry name" value="ADH-like_N"/>
</dbReference>
<accession>A0A1H8W0U5</accession>
<dbReference type="InterPro" id="IPR036291">
    <property type="entry name" value="NAD(P)-bd_dom_sf"/>
</dbReference>
<dbReference type="GO" id="GO:0016491">
    <property type="term" value="F:oxidoreductase activity"/>
    <property type="evidence" value="ECO:0007669"/>
    <property type="project" value="UniProtKB-KW"/>
</dbReference>
<feature type="domain" description="Enoyl reductase (ER)" evidence="4">
    <location>
        <begin position="14"/>
        <end position="358"/>
    </location>
</feature>
<reference evidence="5 8" key="2">
    <citation type="submission" date="2021-06" db="EMBL/GenBank/DDBJ databases">
        <title>Whole genome sequence of Paenibacillus sophorae DSM23020 for comparative genomics.</title>
        <authorList>
            <person name="Kim M.-J."/>
            <person name="Lee G."/>
            <person name="Shin J.-H."/>
        </authorList>
    </citation>
    <scope>NUCLEOTIDE SEQUENCE [LARGE SCALE GENOMIC DNA]</scope>
    <source>
        <strain evidence="5 8">DSM 23020</strain>
    </source>
</reference>
<dbReference type="InterPro" id="IPR050129">
    <property type="entry name" value="Zn_alcohol_dh"/>
</dbReference>
<dbReference type="Gene3D" id="3.40.50.720">
    <property type="entry name" value="NAD(P)-binding Rossmann-like Domain"/>
    <property type="match status" value="1"/>
</dbReference>
<dbReference type="Gene3D" id="3.90.180.10">
    <property type="entry name" value="Medium-chain alcohol dehydrogenases, catalytic domain"/>
    <property type="match status" value="1"/>
</dbReference>
<protein>
    <submittedName>
        <fullName evidence="6">Alcohol dehydrogenase</fullName>
    </submittedName>
    <submittedName>
        <fullName evidence="5">Zinc-binding dehydrogenase</fullName>
    </submittedName>
</protein>
<dbReference type="SUPFAM" id="SSF50129">
    <property type="entry name" value="GroES-like"/>
    <property type="match status" value="1"/>
</dbReference>
<dbReference type="InterPro" id="IPR011032">
    <property type="entry name" value="GroES-like_sf"/>
</dbReference>
<evidence type="ECO:0000313" key="5">
    <source>
        <dbReference type="EMBL" id="QWU15457.1"/>
    </source>
</evidence>
<dbReference type="SUPFAM" id="SSF51735">
    <property type="entry name" value="NAD(P)-binding Rossmann-fold domains"/>
    <property type="match status" value="1"/>
</dbReference>